<name>A0A1Q8RPH2_9PEZI</name>
<dbReference type="AlphaFoldDB" id="A0A1Q8RPH2"/>
<sequence>MATHNVLQLKMVTLDDIPAITDLWYAAFTDPGMRAMLPDTPGNEANRGDFLNKPFQRYITVVDPGATDARGRPRIVASAKWNLSMPEGRGRRRGAGSMLVKWGCDLADEDGVGLYLDASKDGAFLYKRVGFVDEIEAHAGEVASMARKKRD</sequence>
<dbReference type="Gene3D" id="3.40.630.30">
    <property type="match status" value="1"/>
</dbReference>
<dbReference type="InterPro" id="IPR052523">
    <property type="entry name" value="Trichothecene_AcTrans"/>
</dbReference>
<dbReference type="PANTHER" id="PTHR42791:SF1">
    <property type="entry name" value="N-ACETYLTRANSFERASE DOMAIN-CONTAINING PROTEIN"/>
    <property type="match status" value="1"/>
</dbReference>
<keyword evidence="2" id="KW-1185">Reference proteome</keyword>
<dbReference type="EMBL" id="MPGH01000132">
    <property type="protein sequence ID" value="OLN86214.1"/>
    <property type="molecule type" value="Genomic_DNA"/>
</dbReference>
<dbReference type="SUPFAM" id="SSF55729">
    <property type="entry name" value="Acyl-CoA N-acyltransferases (Nat)"/>
    <property type="match status" value="1"/>
</dbReference>
<dbReference type="Proteomes" id="UP000186583">
    <property type="component" value="Unassembled WGS sequence"/>
</dbReference>
<reference evidence="1 2" key="1">
    <citation type="submission" date="2016-11" db="EMBL/GenBank/DDBJ databases">
        <title>Draft Genome Assembly of Colletotrichum chlorophyti a pathogen of herbaceous plants.</title>
        <authorList>
            <person name="Gan P."/>
            <person name="Narusaka M."/>
            <person name="Tsushima A."/>
            <person name="Narusaka Y."/>
            <person name="Takano Y."/>
            <person name="Shirasu K."/>
        </authorList>
    </citation>
    <scope>NUCLEOTIDE SEQUENCE [LARGE SCALE GENOMIC DNA]</scope>
    <source>
        <strain evidence="1 2">NTL11</strain>
    </source>
</reference>
<organism evidence="1 2">
    <name type="scientific">Colletotrichum chlorophyti</name>
    <dbReference type="NCBI Taxonomy" id="708187"/>
    <lineage>
        <taxon>Eukaryota</taxon>
        <taxon>Fungi</taxon>
        <taxon>Dikarya</taxon>
        <taxon>Ascomycota</taxon>
        <taxon>Pezizomycotina</taxon>
        <taxon>Sordariomycetes</taxon>
        <taxon>Hypocreomycetidae</taxon>
        <taxon>Glomerellales</taxon>
        <taxon>Glomerellaceae</taxon>
        <taxon>Colletotrichum</taxon>
    </lineage>
</organism>
<accession>A0A1Q8RPH2</accession>
<comment type="caution">
    <text evidence="1">The sequence shown here is derived from an EMBL/GenBank/DDBJ whole genome shotgun (WGS) entry which is preliminary data.</text>
</comment>
<dbReference type="OrthoDB" id="2115692at2759"/>
<gene>
    <name evidence="1" type="ORF">CCHL11_04221</name>
</gene>
<dbReference type="PANTHER" id="PTHR42791">
    <property type="entry name" value="GNAT FAMILY ACETYLTRANSFERASE"/>
    <property type="match status" value="1"/>
</dbReference>
<evidence type="ECO:0000313" key="1">
    <source>
        <dbReference type="EMBL" id="OLN86214.1"/>
    </source>
</evidence>
<dbReference type="InterPro" id="IPR016181">
    <property type="entry name" value="Acyl_CoA_acyltransferase"/>
</dbReference>
<dbReference type="STRING" id="708187.A0A1Q8RPH2"/>
<evidence type="ECO:0000313" key="2">
    <source>
        <dbReference type="Proteomes" id="UP000186583"/>
    </source>
</evidence>
<proteinExistence type="predicted"/>
<protein>
    <recommendedName>
        <fullName evidence="3">N-acetyltransferase domain-containing protein</fullName>
    </recommendedName>
</protein>
<evidence type="ECO:0008006" key="3">
    <source>
        <dbReference type="Google" id="ProtNLM"/>
    </source>
</evidence>